<evidence type="ECO:0000256" key="2">
    <source>
        <dbReference type="SAM" id="MobiDB-lite"/>
    </source>
</evidence>
<evidence type="ECO:0000313" key="4">
    <source>
        <dbReference type="EMBL" id="MRX42774.1"/>
    </source>
</evidence>
<feature type="compositionally biased region" description="Low complexity" evidence="2">
    <location>
        <begin position="28"/>
        <end position="42"/>
    </location>
</feature>
<keyword evidence="5" id="KW-1185">Reference proteome</keyword>
<dbReference type="InterPro" id="IPR008984">
    <property type="entry name" value="SMAD_FHA_dom_sf"/>
</dbReference>
<dbReference type="EMBL" id="WKJD01000006">
    <property type="protein sequence ID" value="MRX42774.1"/>
    <property type="molecule type" value="Genomic_DNA"/>
</dbReference>
<proteinExistence type="predicted"/>
<protein>
    <recommendedName>
        <fullName evidence="3">FHA domain-containing protein</fullName>
    </recommendedName>
</protein>
<sequence length="153" mass="16228">MLSVPLGETADDGERDADDVHAPEVHAESSAPDASAPPTESETGSSARFVLTFTTGEVVTIRGSGLVGRRPLAEPGESFDHLVQIVDRGLSVSKTHLEFGEHEGDLWVADRFSANGTVVRRPGEGGVRCEPGRRVLVPRGSRVEIGEQAFVVA</sequence>
<feature type="domain" description="FHA" evidence="3">
    <location>
        <begin position="83"/>
        <end position="146"/>
    </location>
</feature>
<organism evidence="4 5">
    <name type="scientific">Agromyces kandeliae</name>
    <dbReference type="NCBI Taxonomy" id="2666141"/>
    <lineage>
        <taxon>Bacteria</taxon>
        <taxon>Bacillati</taxon>
        <taxon>Actinomycetota</taxon>
        <taxon>Actinomycetes</taxon>
        <taxon>Micrococcales</taxon>
        <taxon>Microbacteriaceae</taxon>
        <taxon>Agromyces</taxon>
    </lineage>
</organism>
<evidence type="ECO:0000313" key="5">
    <source>
        <dbReference type="Proteomes" id="UP000476511"/>
    </source>
</evidence>
<dbReference type="Proteomes" id="UP000476511">
    <property type="component" value="Unassembled WGS sequence"/>
</dbReference>
<evidence type="ECO:0000259" key="3">
    <source>
        <dbReference type="Pfam" id="PF00498"/>
    </source>
</evidence>
<dbReference type="Pfam" id="PF00498">
    <property type="entry name" value="FHA"/>
    <property type="match status" value="1"/>
</dbReference>
<gene>
    <name evidence="4" type="ORF">GJR97_03440</name>
</gene>
<name>A0A6L5QZJ5_9MICO</name>
<dbReference type="AlphaFoldDB" id="A0A6L5QZJ5"/>
<dbReference type="Gene3D" id="2.60.200.20">
    <property type="match status" value="1"/>
</dbReference>
<reference evidence="4 5" key="1">
    <citation type="submission" date="2019-11" db="EMBL/GenBank/DDBJ databases">
        <title>Agromyces kandeliae sp. nov., isolated from mangrove soil.</title>
        <authorList>
            <person name="Wang R."/>
        </authorList>
    </citation>
    <scope>NUCLEOTIDE SEQUENCE [LARGE SCALE GENOMIC DNA]</scope>
    <source>
        <strain evidence="4 5">Q22</strain>
    </source>
</reference>
<feature type="region of interest" description="Disordered" evidence="2">
    <location>
        <begin position="1"/>
        <end position="48"/>
    </location>
</feature>
<evidence type="ECO:0000256" key="1">
    <source>
        <dbReference type="ARBA" id="ARBA00022553"/>
    </source>
</evidence>
<dbReference type="RefSeq" id="WP_154345105.1">
    <property type="nucleotide sequence ID" value="NZ_WKJD01000006.1"/>
</dbReference>
<dbReference type="SUPFAM" id="SSF49879">
    <property type="entry name" value="SMAD/FHA domain"/>
    <property type="match status" value="1"/>
</dbReference>
<dbReference type="InterPro" id="IPR000253">
    <property type="entry name" value="FHA_dom"/>
</dbReference>
<feature type="compositionally biased region" description="Basic and acidic residues" evidence="2">
    <location>
        <begin position="18"/>
        <end position="27"/>
    </location>
</feature>
<comment type="caution">
    <text evidence="4">The sequence shown here is derived from an EMBL/GenBank/DDBJ whole genome shotgun (WGS) entry which is preliminary data.</text>
</comment>
<accession>A0A6L5QZJ5</accession>
<keyword evidence="1" id="KW-0597">Phosphoprotein</keyword>